<dbReference type="GO" id="GO:0008270">
    <property type="term" value="F:zinc ion binding"/>
    <property type="evidence" value="ECO:0007669"/>
    <property type="project" value="UniProtKB-KW"/>
</dbReference>
<dbReference type="InterPro" id="IPR051140">
    <property type="entry name" value="GATA_TF"/>
</dbReference>
<name>A0A9Q0CHQ6_9POAL</name>
<dbReference type="SUPFAM" id="SSF57716">
    <property type="entry name" value="Glucocorticoid receptor-like (DNA-binding domain)"/>
    <property type="match status" value="1"/>
</dbReference>
<dbReference type="Proteomes" id="UP001151287">
    <property type="component" value="Unassembled WGS sequence"/>
</dbReference>
<dbReference type="PANTHER" id="PTHR45658">
    <property type="entry name" value="GATA TRANSCRIPTION FACTOR"/>
    <property type="match status" value="1"/>
</dbReference>
<dbReference type="GO" id="GO:0005634">
    <property type="term" value="C:nucleus"/>
    <property type="evidence" value="ECO:0007669"/>
    <property type="project" value="TreeGrafter"/>
</dbReference>
<comment type="caution">
    <text evidence="9">The sequence shown here is derived from an EMBL/GenBank/DDBJ whole genome shotgun (WGS) entry which is preliminary data.</text>
</comment>
<comment type="similarity">
    <text evidence="1">Belongs to the type IV zinc-finger family. Class A subfamily.</text>
</comment>
<evidence type="ECO:0000256" key="6">
    <source>
        <dbReference type="PROSITE-ProRule" id="PRU00094"/>
    </source>
</evidence>
<dbReference type="SMART" id="SM00401">
    <property type="entry name" value="ZnF_GATA"/>
    <property type="match status" value="1"/>
</dbReference>
<dbReference type="GO" id="GO:0043565">
    <property type="term" value="F:sequence-specific DNA binding"/>
    <property type="evidence" value="ECO:0007669"/>
    <property type="project" value="InterPro"/>
</dbReference>
<dbReference type="PROSITE" id="PS50114">
    <property type="entry name" value="GATA_ZN_FINGER_2"/>
    <property type="match status" value="1"/>
</dbReference>
<protein>
    <recommendedName>
        <fullName evidence="8">GATA-type domain-containing protein</fullName>
    </recommendedName>
</protein>
<dbReference type="AlphaFoldDB" id="A0A9Q0CHQ6"/>
<feature type="region of interest" description="Disordered" evidence="7">
    <location>
        <begin position="1"/>
        <end position="23"/>
    </location>
</feature>
<dbReference type="FunFam" id="3.30.50.10:FF:000038">
    <property type="entry name" value="GATA transcription factor 14"/>
    <property type="match status" value="1"/>
</dbReference>
<evidence type="ECO:0000256" key="1">
    <source>
        <dbReference type="ARBA" id="ARBA00005694"/>
    </source>
</evidence>
<evidence type="ECO:0000256" key="4">
    <source>
        <dbReference type="ARBA" id="ARBA00022833"/>
    </source>
</evidence>
<evidence type="ECO:0000256" key="3">
    <source>
        <dbReference type="ARBA" id="ARBA00022771"/>
    </source>
</evidence>
<gene>
    <name evidence="9" type="ORF">LUZ63_010635</name>
</gene>
<evidence type="ECO:0000256" key="2">
    <source>
        <dbReference type="ARBA" id="ARBA00022723"/>
    </source>
</evidence>
<feature type="domain" description="GATA-type" evidence="8">
    <location>
        <begin position="141"/>
        <end position="173"/>
    </location>
</feature>
<evidence type="ECO:0000259" key="8">
    <source>
        <dbReference type="PROSITE" id="PS50114"/>
    </source>
</evidence>
<dbReference type="InterPro" id="IPR000679">
    <property type="entry name" value="Znf_GATA"/>
</dbReference>
<dbReference type="OrthoDB" id="2162994at2759"/>
<dbReference type="GO" id="GO:0006355">
    <property type="term" value="P:regulation of DNA-templated transcription"/>
    <property type="evidence" value="ECO:0007669"/>
    <property type="project" value="InterPro"/>
</dbReference>
<keyword evidence="5" id="KW-0010">Activator</keyword>
<dbReference type="GO" id="GO:0030154">
    <property type="term" value="P:cell differentiation"/>
    <property type="evidence" value="ECO:0007669"/>
    <property type="project" value="TreeGrafter"/>
</dbReference>
<keyword evidence="4" id="KW-0862">Zinc</keyword>
<proteinExistence type="inferred from homology"/>
<evidence type="ECO:0000256" key="7">
    <source>
        <dbReference type="SAM" id="MobiDB-lite"/>
    </source>
</evidence>
<dbReference type="CDD" id="cd00202">
    <property type="entry name" value="ZnF_GATA"/>
    <property type="match status" value="1"/>
</dbReference>
<evidence type="ECO:0000313" key="10">
    <source>
        <dbReference type="Proteomes" id="UP001151287"/>
    </source>
</evidence>
<dbReference type="InterPro" id="IPR013088">
    <property type="entry name" value="Znf_NHR/GATA"/>
</dbReference>
<dbReference type="PROSITE" id="PS00344">
    <property type="entry name" value="GATA_ZN_FINGER_1"/>
    <property type="match status" value="1"/>
</dbReference>
<evidence type="ECO:0000256" key="5">
    <source>
        <dbReference type="ARBA" id="ARBA00023159"/>
    </source>
</evidence>
<evidence type="ECO:0000313" key="9">
    <source>
        <dbReference type="EMBL" id="KAJ1693937.1"/>
    </source>
</evidence>
<dbReference type="EMBL" id="JAMQYH010000003">
    <property type="protein sequence ID" value="KAJ1693937.1"/>
    <property type="molecule type" value="Genomic_DNA"/>
</dbReference>
<dbReference type="Pfam" id="PF00320">
    <property type="entry name" value="GATA"/>
    <property type="match status" value="1"/>
</dbReference>
<accession>A0A9Q0CHQ6</accession>
<sequence>MGEAFEQPTAPTTPEAAAATTTTTGLESCLDKDFLLFFGEDTFSVLGGDSKQGRKEEEEEEALEWLEDKDAFPQFDTSLAFDTCSLEALGIDFGGKLDTEIVKVPTKRRSPVPRRPRQVFFNFQFLQPGESKKDKQPLVRRQCTHCLVEQTPQWRQGPEGPGTLCNACGVRYKSGRLYDEYRPANSPTFSPGLHSNFHRKVLEMRGGKQNDGVIWGTKGGRRSRLGGSEWCGGVHAGGGLGT</sequence>
<reference evidence="9" key="1">
    <citation type="journal article" date="2022" name="Cell">
        <title>Repeat-based holocentromeres influence genome architecture and karyotype evolution.</title>
        <authorList>
            <person name="Hofstatter P.G."/>
            <person name="Thangavel G."/>
            <person name="Lux T."/>
            <person name="Neumann P."/>
            <person name="Vondrak T."/>
            <person name="Novak P."/>
            <person name="Zhang M."/>
            <person name="Costa L."/>
            <person name="Castellani M."/>
            <person name="Scott A."/>
            <person name="Toegelov H."/>
            <person name="Fuchs J."/>
            <person name="Mata-Sucre Y."/>
            <person name="Dias Y."/>
            <person name="Vanzela A.L.L."/>
            <person name="Huettel B."/>
            <person name="Almeida C.C.S."/>
            <person name="Simkova H."/>
            <person name="Souza G."/>
            <person name="Pedrosa-Harand A."/>
            <person name="Macas J."/>
            <person name="Mayer K.F.X."/>
            <person name="Houben A."/>
            <person name="Marques A."/>
        </authorList>
    </citation>
    <scope>NUCLEOTIDE SEQUENCE</scope>
    <source>
        <strain evidence="9">RhyBre1mFocal</strain>
    </source>
</reference>
<keyword evidence="3 6" id="KW-0863">Zinc-finger</keyword>
<keyword evidence="2" id="KW-0479">Metal-binding</keyword>
<dbReference type="PANTHER" id="PTHR45658:SF18">
    <property type="entry name" value="PROTEIN GAT2"/>
    <property type="match status" value="1"/>
</dbReference>
<dbReference type="Gene3D" id="3.30.50.10">
    <property type="entry name" value="Erythroid Transcription Factor GATA-1, subunit A"/>
    <property type="match status" value="1"/>
</dbReference>
<organism evidence="9 10">
    <name type="scientific">Rhynchospora breviuscula</name>
    <dbReference type="NCBI Taxonomy" id="2022672"/>
    <lineage>
        <taxon>Eukaryota</taxon>
        <taxon>Viridiplantae</taxon>
        <taxon>Streptophyta</taxon>
        <taxon>Embryophyta</taxon>
        <taxon>Tracheophyta</taxon>
        <taxon>Spermatophyta</taxon>
        <taxon>Magnoliopsida</taxon>
        <taxon>Liliopsida</taxon>
        <taxon>Poales</taxon>
        <taxon>Cyperaceae</taxon>
        <taxon>Cyperoideae</taxon>
        <taxon>Rhynchosporeae</taxon>
        <taxon>Rhynchospora</taxon>
    </lineage>
</organism>
<feature type="compositionally biased region" description="Low complexity" evidence="7">
    <location>
        <begin position="8"/>
        <end position="23"/>
    </location>
</feature>
<keyword evidence="10" id="KW-1185">Reference proteome</keyword>